<evidence type="ECO:0000256" key="4">
    <source>
        <dbReference type="ARBA" id="ARBA00022837"/>
    </source>
</evidence>
<evidence type="ECO:0000313" key="6">
    <source>
        <dbReference type="EMBL" id="OIO65886.1"/>
    </source>
</evidence>
<keyword evidence="4" id="KW-0106">Calcium</keyword>
<dbReference type="GO" id="GO:0008033">
    <property type="term" value="P:tRNA processing"/>
    <property type="evidence" value="ECO:0007669"/>
    <property type="project" value="UniProtKB-KW"/>
</dbReference>
<organism evidence="6 7">
    <name type="scientific">Candidatus Wolfebacteria bacterium CG1_02_39_135</name>
    <dbReference type="NCBI Taxonomy" id="1805425"/>
    <lineage>
        <taxon>Bacteria</taxon>
        <taxon>Candidatus Wolfeibacteriota</taxon>
    </lineage>
</organism>
<reference evidence="6 7" key="1">
    <citation type="journal article" date="2016" name="Environ. Microbiol.">
        <title>Genomic resolution of a cold subsurface aquifer community provides metabolic insights for novel microbes adapted to high CO concentrations.</title>
        <authorList>
            <person name="Probst A.J."/>
            <person name="Castelle C.J."/>
            <person name="Singh A."/>
            <person name="Brown C.T."/>
            <person name="Anantharaman K."/>
            <person name="Sharon I."/>
            <person name="Hug L.A."/>
            <person name="Burstein D."/>
            <person name="Emerson J.B."/>
            <person name="Thomas B.C."/>
            <person name="Banfield J.F."/>
        </authorList>
    </citation>
    <scope>NUCLEOTIDE SEQUENCE [LARGE SCALE GENOMIC DNA]</scope>
    <source>
        <strain evidence="6">CG1_02_39_135</strain>
    </source>
</reference>
<evidence type="ECO:0000313" key="7">
    <source>
        <dbReference type="Proteomes" id="UP000182693"/>
    </source>
</evidence>
<protein>
    <recommendedName>
        <fullName evidence="5">Archease domain-containing protein</fullName>
    </recommendedName>
</protein>
<evidence type="ECO:0000259" key="5">
    <source>
        <dbReference type="Pfam" id="PF01951"/>
    </source>
</evidence>
<evidence type="ECO:0000256" key="1">
    <source>
        <dbReference type="ARBA" id="ARBA00007963"/>
    </source>
</evidence>
<accession>A0A1J4Y3T1</accession>
<keyword evidence="2" id="KW-0819">tRNA processing</keyword>
<dbReference type="InterPro" id="IPR002804">
    <property type="entry name" value="Archease"/>
</dbReference>
<dbReference type="Proteomes" id="UP000182693">
    <property type="component" value="Unassembled WGS sequence"/>
</dbReference>
<name>A0A1J4Y3T1_9BACT</name>
<dbReference type="InterPro" id="IPR036820">
    <property type="entry name" value="Archease_dom_sf"/>
</dbReference>
<proteinExistence type="inferred from homology"/>
<dbReference type="AlphaFoldDB" id="A0A1J4Y3T1"/>
<feature type="domain" description="Archease" evidence="5">
    <location>
        <begin position="3"/>
        <end position="138"/>
    </location>
</feature>
<dbReference type="InterPro" id="IPR023572">
    <property type="entry name" value="Archease_dom"/>
</dbReference>
<gene>
    <name evidence="6" type="ORF">AUJ30_00220</name>
</gene>
<dbReference type="PANTHER" id="PTHR12682:SF11">
    <property type="entry name" value="PROTEIN ARCHEASE"/>
    <property type="match status" value="1"/>
</dbReference>
<dbReference type="Gene3D" id="3.55.10.10">
    <property type="entry name" value="Archease domain"/>
    <property type="match status" value="1"/>
</dbReference>
<dbReference type="EMBL" id="MNWX01000004">
    <property type="protein sequence ID" value="OIO65886.1"/>
    <property type="molecule type" value="Genomic_DNA"/>
</dbReference>
<dbReference type="Pfam" id="PF01951">
    <property type="entry name" value="Archease"/>
    <property type="match status" value="1"/>
</dbReference>
<keyword evidence="3" id="KW-0479">Metal-binding</keyword>
<sequence>MKYQILEHPAELRLRIYGKTLEELFKNAAFALAEILKHDAEKILKNSELKPKTQKLKTKSVDINSLLVDFLSEILARSQISKFVFQVSSLKFEDTSLEAELIGFPVERFDEDIKAVTYQDLNIQKIDGIWQTILVFDI</sequence>
<dbReference type="SUPFAM" id="SSF69819">
    <property type="entry name" value="MTH1598-like"/>
    <property type="match status" value="1"/>
</dbReference>
<comment type="similarity">
    <text evidence="1">Belongs to the archease family.</text>
</comment>
<dbReference type="PANTHER" id="PTHR12682">
    <property type="entry name" value="ARCHEASE"/>
    <property type="match status" value="1"/>
</dbReference>
<evidence type="ECO:0000256" key="2">
    <source>
        <dbReference type="ARBA" id="ARBA00022694"/>
    </source>
</evidence>
<evidence type="ECO:0000256" key="3">
    <source>
        <dbReference type="ARBA" id="ARBA00022723"/>
    </source>
</evidence>
<dbReference type="STRING" id="1805425.AUJ30_00220"/>
<dbReference type="GO" id="GO:0046872">
    <property type="term" value="F:metal ion binding"/>
    <property type="evidence" value="ECO:0007669"/>
    <property type="project" value="UniProtKB-KW"/>
</dbReference>
<comment type="caution">
    <text evidence="6">The sequence shown here is derived from an EMBL/GenBank/DDBJ whole genome shotgun (WGS) entry which is preliminary data.</text>
</comment>